<organism evidence="1 2">
    <name type="scientific">Scopulibacillus darangshiensis</name>
    <dbReference type="NCBI Taxonomy" id="442528"/>
    <lineage>
        <taxon>Bacteria</taxon>
        <taxon>Bacillati</taxon>
        <taxon>Bacillota</taxon>
        <taxon>Bacilli</taxon>
        <taxon>Bacillales</taxon>
        <taxon>Sporolactobacillaceae</taxon>
        <taxon>Scopulibacillus</taxon>
    </lineage>
</organism>
<evidence type="ECO:0000313" key="1">
    <source>
        <dbReference type="EMBL" id="TCP19734.1"/>
    </source>
</evidence>
<reference evidence="1 2" key="1">
    <citation type="submission" date="2019-03" db="EMBL/GenBank/DDBJ databases">
        <title>Genomic Encyclopedia of Type Strains, Phase IV (KMG-IV): sequencing the most valuable type-strain genomes for metagenomic binning, comparative biology and taxonomic classification.</title>
        <authorList>
            <person name="Goeker M."/>
        </authorList>
    </citation>
    <scope>NUCLEOTIDE SEQUENCE [LARGE SCALE GENOMIC DNA]</scope>
    <source>
        <strain evidence="1 2">DSM 19377</strain>
    </source>
</reference>
<dbReference type="RefSeq" id="WP_132748282.1">
    <property type="nucleotide sequence ID" value="NZ_SLXK01000059.1"/>
</dbReference>
<keyword evidence="2" id="KW-1185">Reference proteome</keyword>
<proteinExistence type="predicted"/>
<dbReference type="OrthoDB" id="2810591at2"/>
<dbReference type="EMBL" id="SLXK01000059">
    <property type="protein sequence ID" value="TCP19734.1"/>
    <property type="molecule type" value="Genomic_DNA"/>
</dbReference>
<gene>
    <name evidence="1" type="ORF">EV207_15919</name>
</gene>
<accession>A0A4R2NF73</accession>
<dbReference type="SUPFAM" id="SSF160904">
    <property type="entry name" value="Jann2411-like"/>
    <property type="match status" value="1"/>
</dbReference>
<sequence>MGQFYYWLDNPEESFFPTASIIEINENNLDELNIEGAKVWLDCLGKNTGKFVSVAPRRKMEETFNPEGLAWDFSKLRNEREINEFANRYGLLGIRTPGQAEINKIKLQRNLYTDSSYFIDLPIGQSICEPIELWFFHIKQMQRLLKLYKALISIHKGEMDESELEDKLLTVNMPVGGSCQILWWDGTWTGFTAPEEEMEKEESFLEIAQGLLALKVNSIGNQDIKMTPETIITGKPPLGFTIKEWRYTPHLIQAVYFDLWQLISKNEPVHICENPNCKLPFKKVKRQKYCSNACKQEAFRIRKDPEKYGFTKEQVQ</sequence>
<dbReference type="Proteomes" id="UP000295416">
    <property type="component" value="Unassembled WGS sequence"/>
</dbReference>
<evidence type="ECO:0000313" key="2">
    <source>
        <dbReference type="Proteomes" id="UP000295416"/>
    </source>
</evidence>
<comment type="caution">
    <text evidence="1">The sequence shown here is derived from an EMBL/GenBank/DDBJ whole genome shotgun (WGS) entry which is preliminary data.</text>
</comment>
<dbReference type="AlphaFoldDB" id="A0A4R2NF73"/>
<dbReference type="InterPro" id="IPR023286">
    <property type="entry name" value="ABATE_dom_sf"/>
</dbReference>
<name>A0A4R2NF73_9BACL</name>
<protein>
    <submittedName>
        <fullName evidence="1">Uncharacterized protein</fullName>
    </submittedName>
</protein>